<proteinExistence type="predicted"/>
<reference evidence="1" key="1">
    <citation type="submission" date="2022-03" db="EMBL/GenBank/DDBJ databases">
        <authorList>
            <person name="Martin H S."/>
        </authorList>
    </citation>
    <scope>NUCLEOTIDE SEQUENCE</scope>
</reference>
<keyword evidence="2" id="KW-1185">Reference proteome</keyword>
<accession>A0ABN8ITQ5</accession>
<organism evidence="1 2">
    <name type="scientific">Iphiclides podalirius</name>
    <name type="common">scarce swallowtail</name>
    <dbReference type="NCBI Taxonomy" id="110791"/>
    <lineage>
        <taxon>Eukaryota</taxon>
        <taxon>Metazoa</taxon>
        <taxon>Ecdysozoa</taxon>
        <taxon>Arthropoda</taxon>
        <taxon>Hexapoda</taxon>
        <taxon>Insecta</taxon>
        <taxon>Pterygota</taxon>
        <taxon>Neoptera</taxon>
        <taxon>Endopterygota</taxon>
        <taxon>Lepidoptera</taxon>
        <taxon>Glossata</taxon>
        <taxon>Ditrysia</taxon>
        <taxon>Papilionoidea</taxon>
        <taxon>Papilionidae</taxon>
        <taxon>Papilioninae</taxon>
        <taxon>Iphiclides</taxon>
    </lineage>
</organism>
<evidence type="ECO:0000313" key="2">
    <source>
        <dbReference type="Proteomes" id="UP000837857"/>
    </source>
</evidence>
<protein>
    <submittedName>
        <fullName evidence="1">Uncharacterized protein</fullName>
    </submittedName>
</protein>
<evidence type="ECO:0000313" key="1">
    <source>
        <dbReference type="EMBL" id="CAH2066875.1"/>
    </source>
</evidence>
<name>A0ABN8ITQ5_9NEOP</name>
<sequence>MPGELVRPAPDLGQSHLSAKILPLIDIEPPATRRAAPPLLPADVRRARFAFKLIIAEAARHVSTHKACIMP</sequence>
<dbReference type="EMBL" id="OW152816">
    <property type="protein sequence ID" value="CAH2066875.1"/>
    <property type="molecule type" value="Genomic_DNA"/>
</dbReference>
<dbReference type="Proteomes" id="UP000837857">
    <property type="component" value="Chromosome 4"/>
</dbReference>
<feature type="non-terminal residue" evidence="1">
    <location>
        <position position="71"/>
    </location>
</feature>
<gene>
    <name evidence="1" type="ORF">IPOD504_LOCUS13621</name>
</gene>